<dbReference type="SUPFAM" id="SSF53474">
    <property type="entry name" value="alpha/beta-Hydrolases"/>
    <property type="match status" value="1"/>
</dbReference>
<evidence type="ECO:0000259" key="1">
    <source>
        <dbReference type="Pfam" id="PF12697"/>
    </source>
</evidence>
<accession>A0ABW2GI65</accession>
<feature type="domain" description="AB hydrolase-1" evidence="1">
    <location>
        <begin position="3"/>
        <end position="219"/>
    </location>
</feature>
<name>A0ABW2GI65_9ACTN</name>
<evidence type="ECO:0000313" key="3">
    <source>
        <dbReference type="Proteomes" id="UP001596413"/>
    </source>
</evidence>
<keyword evidence="2" id="KW-0378">Hydrolase</keyword>
<evidence type="ECO:0000313" key="2">
    <source>
        <dbReference type="EMBL" id="MFC7220449.1"/>
    </source>
</evidence>
<gene>
    <name evidence="2" type="ORF">ACFQLX_20115</name>
</gene>
<dbReference type="Proteomes" id="UP001596413">
    <property type="component" value="Unassembled WGS sequence"/>
</dbReference>
<dbReference type="Gene3D" id="3.40.50.1820">
    <property type="entry name" value="alpha/beta hydrolase"/>
    <property type="match status" value="1"/>
</dbReference>
<organism evidence="2 3">
    <name type="scientific">Streptomyces polyrhachis</name>
    <dbReference type="NCBI Taxonomy" id="1282885"/>
    <lineage>
        <taxon>Bacteria</taxon>
        <taxon>Bacillati</taxon>
        <taxon>Actinomycetota</taxon>
        <taxon>Actinomycetes</taxon>
        <taxon>Kitasatosporales</taxon>
        <taxon>Streptomycetaceae</taxon>
        <taxon>Streptomyces</taxon>
    </lineage>
</organism>
<keyword evidence="3" id="KW-1185">Reference proteome</keyword>
<dbReference type="InterPro" id="IPR029058">
    <property type="entry name" value="AB_hydrolase_fold"/>
</dbReference>
<reference evidence="3" key="1">
    <citation type="journal article" date="2019" name="Int. J. Syst. Evol. Microbiol.">
        <title>The Global Catalogue of Microorganisms (GCM) 10K type strain sequencing project: providing services to taxonomists for standard genome sequencing and annotation.</title>
        <authorList>
            <consortium name="The Broad Institute Genomics Platform"/>
            <consortium name="The Broad Institute Genome Sequencing Center for Infectious Disease"/>
            <person name="Wu L."/>
            <person name="Ma J."/>
        </authorList>
    </citation>
    <scope>NUCLEOTIDE SEQUENCE [LARGE SCALE GENOMIC DNA]</scope>
    <source>
        <strain evidence="3">CGMCC 1.13681</strain>
    </source>
</reference>
<sequence>MDILLIGGLWLNSTVWDGVSAELRRLGHRPVALTLPGQGDGAVSATLDDQLAAVLAAVDAADGRPLVVGHSAACTLAWLAADRRPDRLAGVALIGGFPYDDGQTYAEFFPIEDGVMPFPGWGPFEGPDAADLDEEARAAIAAAAVPVPEGVARAVVRLADERRYDVPVVVVCPEFTPAQARKWMDAGDVPALARAGHVDFADIDSGHWPMATRPAELARILAAAADRVN</sequence>
<dbReference type="GO" id="GO:0016787">
    <property type="term" value="F:hydrolase activity"/>
    <property type="evidence" value="ECO:0007669"/>
    <property type="project" value="UniProtKB-KW"/>
</dbReference>
<dbReference type="EMBL" id="JBHSZO010000034">
    <property type="protein sequence ID" value="MFC7220449.1"/>
    <property type="molecule type" value="Genomic_DNA"/>
</dbReference>
<dbReference type="InterPro" id="IPR000073">
    <property type="entry name" value="AB_hydrolase_1"/>
</dbReference>
<proteinExistence type="predicted"/>
<dbReference type="Pfam" id="PF12697">
    <property type="entry name" value="Abhydrolase_6"/>
    <property type="match status" value="1"/>
</dbReference>
<comment type="caution">
    <text evidence="2">The sequence shown here is derived from an EMBL/GenBank/DDBJ whole genome shotgun (WGS) entry which is preliminary data.</text>
</comment>
<protein>
    <submittedName>
        <fullName evidence="2">Alpha/beta fold hydrolase</fullName>
    </submittedName>
</protein>
<dbReference type="RefSeq" id="WP_386417121.1">
    <property type="nucleotide sequence ID" value="NZ_JBHSZO010000034.1"/>
</dbReference>